<reference evidence="1 2" key="1">
    <citation type="submission" date="2016-01" db="EMBL/GenBank/DDBJ databases">
        <title>Biosynthesis of antibiotic leucinostatins and their inhibition on Phytophthora in bio-control Purpureocillium lilacinum.</title>
        <authorList>
            <person name="Wang G."/>
            <person name="Liu Z."/>
            <person name="Lin R."/>
            <person name="Li E."/>
            <person name="Mao Z."/>
            <person name="Ling J."/>
            <person name="Yin W."/>
            <person name="Xie B."/>
        </authorList>
    </citation>
    <scope>NUCLEOTIDE SEQUENCE [LARGE SCALE GENOMIC DNA]</scope>
    <source>
        <strain evidence="1">PLBJ-1</strain>
    </source>
</reference>
<dbReference type="EMBL" id="LSBH01000006">
    <property type="protein sequence ID" value="OAQ77596.1"/>
    <property type="molecule type" value="Genomic_DNA"/>
</dbReference>
<gene>
    <name evidence="1" type="ORF">VFPBJ_08068</name>
</gene>
<protein>
    <submittedName>
        <fullName evidence="1">Uncharacterized protein</fullName>
    </submittedName>
</protein>
<proteinExistence type="predicted"/>
<evidence type="ECO:0000313" key="1">
    <source>
        <dbReference type="EMBL" id="OAQ77596.1"/>
    </source>
</evidence>
<name>A0A179GI94_PURLI</name>
<comment type="caution">
    <text evidence="1">The sequence shown here is derived from an EMBL/GenBank/DDBJ whole genome shotgun (WGS) entry which is preliminary data.</text>
</comment>
<dbReference type="Proteomes" id="UP000078240">
    <property type="component" value="Unassembled WGS sequence"/>
</dbReference>
<sequence>MSNPDRMAKEARKTRINLNKTFAGRRLHPATEVICRPAYLNSWGRGEERTRPRCSTQLPVMVMVCDYGTSQVGI</sequence>
<evidence type="ECO:0000313" key="2">
    <source>
        <dbReference type="Proteomes" id="UP000078240"/>
    </source>
</evidence>
<dbReference type="AlphaFoldDB" id="A0A179GI94"/>
<accession>A0A179GI94</accession>
<organism evidence="1 2">
    <name type="scientific">Purpureocillium lilacinum</name>
    <name type="common">Paecilomyces lilacinus</name>
    <dbReference type="NCBI Taxonomy" id="33203"/>
    <lineage>
        <taxon>Eukaryota</taxon>
        <taxon>Fungi</taxon>
        <taxon>Dikarya</taxon>
        <taxon>Ascomycota</taxon>
        <taxon>Pezizomycotina</taxon>
        <taxon>Sordariomycetes</taxon>
        <taxon>Hypocreomycetidae</taxon>
        <taxon>Hypocreales</taxon>
        <taxon>Ophiocordycipitaceae</taxon>
        <taxon>Purpureocillium</taxon>
    </lineage>
</organism>